<keyword evidence="9 10" id="KW-0119">Carbohydrate metabolism</keyword>
<keyword evidence="8 10" id="KW-0413">Isomerase</keyword>
<comment type="catalytic activity">
    <reaction evidence="1 10">
        <text>UDP-alpha-D-glucose = UDP-alpha-D-galactose</text>
        <dbReference type="Rhea" id="RHEA:22168"/>
        <dbReference type="ChEBI" id="CHEBI:58885"/>
        <dbReference type="ChEBI" id="CHEBI:66914"/>
        <dbReference type="EC" id="5.1.3.2"/>
    </reaction>
</comment>
<evidence type="ECO:0000313" key="12">
    <source>
        <dbReference type="EMBL" id="SUA99925.1"/>
    </source>
</evidence>
<dbReference type="GO" id="GO:0033499">
    <property type="term" value="P:galactose catabolic process via UDP-galactose, Leloir pathway"/>
    <property type="evidence" value="ECO:0007669"/>
    <property type="project" value="TreeGrafter"/>
</dbReference>
<dbReference type="Proteomes" id="UP000255000">
    <property type="component" value="Unassembled WGS sequence"/>
</dbReference>
<dbReference type="EC" id="5.1.3.2" evidence="5 10"/>
<reference evidence="12 13" key="1">
    <citation type="submission" date="2018-06" db="EMBL/GenBank/DDBJ databases">
        <authorList>
            <consortium name="Pathogen Informatics"/>
            <person name="Doyle S."/>
        </authorList>
    </citation>
    <scope>NUCLEOTIDE SEQUENCE [LARGE SCALE GENOMIC DNA]</scope>
    <source>
        <strain evidence="12 13">NCTC13350</strain>
    </source>
</reference>
<evidence type="ECO:0000256" key="8">
    <source>
        <dbReference type="ARBA" id="ARBA00023235"/>
    </source>
</evidence>
<dbReference type="NCBIfam" id="TIGR01179">
    <property type="entry name" value="galE"/>
    <property type="match status" value="1"/>
</dbReference>
<evidence type="ECO:0000313" key="13">
    <source>
        <dbReference type="Proteomes" id="UP000255000"/>
    </source>
</evidence>
<feature type="domain" description="NAD-dependent epimerase/dehydratase" evidence="11">
    <location>
        <begin position="4"/>
        <end position="252"/>
    </location>
</feature>
<dbReference type="SUPFAM" id="SSF51735">
    <property type="entry name" value="NAD(P)-binding Rossmann-fold domains"/>
    <property type="match status" value="1"/>
</dbReference>
<dbReference type="Gene3D" id="3.40.50.720">
    <property type="entry name" value="NAD(P)-binding Rossmann-like Domain"/>
    <property type="match status" value="1"/>
</dbReference>
<dbReference type="InterPro" id="IPR001509">
    <property type="entry name" value="Epimerase_deHydtase"/>
</dbReference>
<comment type="cofactor">
    <cofactor evidence="2 10">
        <name>NAD(+)</name>
        <dbReference type="ChEBI" id="CHEBI:57540"/>
    </cofactor>
</comment>
<dbReference type="RefSeq" id="WP_019963117.1">
    <property type="nucleotide sequence ID" value="NZ_UGSK01000001.1"/>
</dbReference>
<dbReference type="OrthoDB" id="9801785at2"/>
<dbReference type="UniPathway" id="UPA00214"/>
<name>A0A378ZRP1_9HYPH</name>
<evidence type="ECO:0000259" key="11">
    <source>
        <dbReference type="Pfam" id="PF01370"/>
    </source>
</evidence>
<dbReference type="PANTHER" id="PTHR43725">
    <property type="entry name" value="UDP-GLUCOSE 4-EPIMERASE"/>
    <property type="match status" value="1"/>
</dbReference>
<dbReference type="InterPro" id="IPR036291">
    <property type="entry name" value="NAD(P)-bd_dom_sf"/>
</dbReference>
<evidence type="ECO:0000256" key="4">
    <source>
        <dbReference type="ARBA" id="ARBA00007637"/>
    </source>
</evidence>
<sequence length="334" mass="35587">MTTLITGGAGYIGSHMAHCLVRSGESVVVLDNLTTGFGWALPAGAHLVVGDVADTALVGRLLADHGIEAVIHFAGSVIVPESVSDPLKYYRNNTSASRSLIEACVTAGVDKFIFSSTAAVYGDPSSVPVPEDAPLVPLSPYGMSKLMTELMLKDVSAAHDFRYTALRYFNVAGADPQGATGQSTPQATHLIKVACETALGQRPQMSLFGTDYETADGTGVRDYIHVSDLVEAHRLALLRLRAGGGSAVMNCGYGEGYSVRQVIETVKAVSGVDFKVVEAPRRAGDSPLVVADSALARQELGWQPKYNDLELIVRHAFAWEEKLKARRVNSVQPD</sequence>
<evidence type="ECO:0000256" key="1">
    <source>
        <dbReference type="ARBA" id="ARBA00000083"/>
    </source>
</evidence>
<comment type="pathway">
    <text evidence="3 10">Carbohydrate metabolism; galactose metabolism.</text>
</comment>
<evidence type="ECO:0000256" key="3">
    <source>
        <dbReference type="ARBA" id="ARBA00004947"/>
    </source>
</evidence>
<accession>A0A378ZRP1</accession>
<gene>
    <name evidence="12" type="primary">galE_1</name>
    <name evidence="12" type="ORF">NCTC13350_00828</name>
</gene>
<dbReference type="AlphaFoldDB" id="A0A378ZRP1"/>
<dbReference type="EMBL" id="UGSK01000001">
    <property type="protein sequence ID" value="SUA99925.1"/>
    <property type="molecule type" value="Genomic_DNA"/>
</dbReference>
<dbReference type="CDD" id="cd05247">
    <property type="entry name" value="UDP_G4E_1_SDR_e"/>
    <property type="match status" value="1"/>
</dbReference>
<dbReference type="PANTHER" id="PTHR43725:SF53">
    <property type="entry name" value="UDP-ARABINOSE 4-EPIMERASE 1"/>
    <property type="match status" value="1"/>
</dbReference>
<dbReference type="InterPro" id="IPR005886">
    <property type="entry name" value="UDP_G4E"/>
</dbReference>
<evidence type="ECO:0000256" key="2">
    <source>
        <dbReference type="ARBA" id="ARBA00001911"/>
    </source>
</evidence>
<dbReference type="Gene3D" id="3.90.25.10">
    <property type="entry name" value="UDP-galactose 4-epimerase, domain 1"/>
    <property type="match status" value="1"/>
</dbReference>
<evidence type="ECO:0000256" key="5">
    <source>
        <dbReference type="ARBA" id="ARBA00013189"/>
    </source>
</evidence>
<comment type="subunit">
    <text evidence="10">Homodimer.</text>
</comment>
<proteinExistence type="inferred from homology"/>
<evidence type="ECO:0000256" key="7">
    <source>
        <dbReference type="ARBA" id="ARBA00023027"/>
    </source>
</evidence>
<keyword evidence="7 10" id="KW-0520">NAD</keyword>
<evidence type="ECO:0000256" key="6">
    <source>
        <dbReference type="ARBA" id="ARBA00018569"/>
    </source>
</evidence>
<evidence type="ECO:0000256" key="10">
    <source>
        <dbReference type="RuleBase" id="RU366046"/>
    </source>
</evidence>
<organism evidence="12 13">
    <name type="scientific">Pannonibacter phragmitetus</name>
    <dbReference type="NCBI Taxonomy" id="121719"/>
    <lineage>
        <taxon>Bacteria</taxon>
        <taxon>Pseudomonadati</taxon>
        <taxon>Pseudomonadota</taxon>
        <taxon>Alphaproteobacteria</taxon>
        <taxon>Hyphomicrobiales</taxon>
        <taxon>Stappiaceae</taxon>
        <taxon>Pannonibacter</taxon>
    </lineage>
</organism>
<protein>
    <recommendedName>
        <fullName evidence="6 10">UDP-glucose 4-epimerase</fullName>
        <ecNumber evidence="5 10">5.1.3.2</ecNumber>
    </recommendedName>
</protein>
<dbReference type="Pfam" id="PF01370">
    <property type="entry name" value="Epimerase"/>
    <property type="match status" value="1"/>
</dbReference>
<comment type="similarity">
    <text evidence="4 10">Belongs to the NAD(P)-dependent epimerase/dehydratase family.</text>
</comment>
<dbReference type="GO" id="GO:0003978">
    <property type="term" value="F:UDP-glucose 4-epimerase activity"/>
    <property type="evidence" value="ECO:0007669"/>
    <property type="project" value="UniProtKB-UniRule"/>
</dbReference>
<evidence type="ECO:0000256" key="9">
    <source>
        <dbReference type="ARBA" id="ARBA00023277"/>
    </source>
</evidence>